<accession>A0A816GYX7</accession>
<gene>
    <name evidence="2" type="ORF">XAT740_LOCUS60270</name>
</gene>
<evidence type="ECO:0000256" key="1">
    <source>
        <dbReference type="SAM" id="MobiDB-lite"/>
    </source>
</evidence>
<feature type="region of interest" description="Disordered" evidence="1">
    <location>
        <begin position="29"/>
        <end position="237"/>
    </location>
</feature>
<sequence length="304" mass="32046">KTNTTTSSQAAAAAATAAAQKGGMFGNIMKRFGLQRPPQAHLPDDKNKAFKFDEKTGKWIDTSKSASEQAATLPPPPPSASKLNTAAPAAPNSQLQQPSSSFSPSMPPGMPQQPTSTLHSTAPPAPSQIRTSSFAAGTTTTSNTNTQPSQVTPAVWPTQPNATTMAPASTPAAAQPVNQSHLPQQQQPQQQQRVPGQLSAAQQRLQAIRQQQQQQQQQQSQAPPAAASNQYSLRNRPNQSRYVDVLAGTIGTTAPNPNVSLNDLIPTPSAGMPTHASTNQANNYFVPQPVQSTTDNYEQSPSSS</sequence>
<feature type="compositionally biased region" description="Basic and acidic residues" evidence="1">
    <location>
        <begin position="42"/>
        <end position="58"/>
    </location>
</feature>
<organism evidence="2 3">
    <name type="scientific">Adineta ricciae</name>
    <name type="common">Rotifer</name>
    <dbReference type="NCBI Taxonomy" id="249248"/>
    <lineage>
        <taxon>Eukaryota</taxon>
        <taxon>Metazoa</taxon>
        <taxon>Spiralia</taxon>
        <taxon>Gnathifera</taxon>
        <taxon>Rotifera</taxon>
        <taxon>Eurotatoria</taxon>
        <taxon>Bdelloidea</taxon>
        <taxon>Adinetida</taxon>
        <taxon>Adinetidae</taxon>
        <taxon>Adineta</taxon>
    </lineage>
</organism>
<feature type="compositionally biased region" description="Polar residues" evidence="1">
    <location>
        <begin position="228"/>
        <end position="237"/>
    </location>
</feature>
<feature type="region of interest" description="Disordered" evidence="1">
    <location>
        <begin position="250"/>
        <end position="304"/>
    </location>
</feature>
<protein>
    <submittedName>
        <fullName evidence="2">Uncharacterized protein</fullName>
    </submittedName>
</protein>
<keyword evidence="3" id="KW-1185">Reference proteome</keyword>
<feature type="compositionally biased region" description="Low complexity" evidence="1">
    <location>
        <begin position="131"/>
        <end position="152"/>
    </location>
</feature>
<evidence type="ECO:0000313" key="3">
    <source>
        <dbReference type="Proteomes" id="UP000663828"/>
    </source>
</evidence>
<feature type="compositionally biased region" description="Low complexity" evidence="1">
    <location>
        <begin position="86"/>
        <end position="104"/>
    </location>
</feature>
<feature type="compositionally biased region" description="Polar residues" evidence="1">
    <location>
        <begin position="275"/>
        <end position="304"/>
    </location>
</feature>
<proteinExistence type="predicted"/>
<name>A0A816GYX7_ADIRI</name>
<dbReference type="EMBL" id="CAJNOR010014704">
    <property type="protein sequence ID" value="CAF1679491.1"/>
    <property type="molecule type" value="Genomic_DNA"/>
</dbReference>
<dbReference type="Proteomes" id="UP000663828">
    <property type="component" value="Unassembled WGS sequence"/>
</dbReference>
<reference evidence="2" key="1">
    <citation type="submission" date="2021-02" db="EMBL/GenBank/DDBJ databases">
        <authorList>
            <person name="Nowell W R."/>
        </authorList>
    </citation>
    <scope>NUCLEOTIDE SEQUENCE</scope>
</reference>
<dbReference type="AlphaFoldDB" id="A0A816GYX7"/>
<feature type="non-terminal residue" evidence="2">
    <location>
        <position position="304"/>
    </location>
</feature>
<evidence type="ECO:0000313" key="2">
    <source>
        <dbReference type="EMBL" id="CAF1679491.1"/>
    </source>
</evidence>
<feature type="compositionally biased region" description="Polar residues" evidence="1">
    <location>
        <begin position="250"/>
        <end position="261"/>
    </location>
</feature>
<comment type="caution">
    <text evidence="2">The sequence shown here is derived from an EMBL/GenBank/DDBJ whole genome shotgun (WGS) entry which is preliminary data.</text>
</comment>
<feature type="compositionally biased region" description="Low complexity" evidence="1">
    <location>
        <begin position="160"/>
        <end position="227"/>
    </location>
</feature>